<name>A0A1M5AQS9_9GAMM</name>
<evidence type="ECO:0000313" key="2">
    <source>
        <dbReference type="Proteomes" id="UP000242857"/>
    </source>
</evidence>
<dbReference type="AlphaFoldDB" id="A0A1M5AQS9"/>
<dbReference type="EMBL" id="FQUK01000060">
    <property type="protein sequence ID" value="SHF32535.1"/>
    <property type="molecule type" value="Genomic_DNA"/>
</dbReference>
<keyword evidence="2" id="KW-1185">Reference proteome</keyword>
<proteinExistence type="predicted"/>
<protein>
    <submittedName>
        <fullName evidence="1">Uncharacterized protein</fullName>
    </submittedName>
</protein>
<dbReference type="STRING" id="213588.SAMN02745204_02270"/>
<dbReference type="Proteomes" id="UP000242857">
    <property type="component" value="Unassembled WGS sequence"/>
</dbReference>
<evidence type="ECO:0000313" key="1">
    <source>
        <dbReference type="EMBL" id="SHF32535.1"/>
    </source>
</evidence>
<organism evidence="1 2">
    <name type="scientific">Thermomonas hydrothermalis</name>
    <dbReference type="NCBI Taxonomy" id="213588"/>
    <lineage>
        <taxon>Bacteria</taxon>
        <taxon>Pseudomonadati</taxon>
        <taxon>Pseudomonadota</taxon>
        <taxon>Gammaproteobacteria</taxon>
        <taxon>Lysobacterales</taxon>
        <taxon>Lysobacteraceae</taxon>
        <taxon>Thermomonas</taxon>
    </lineage>
</organism>
<reference evidence="2" key="1">
    <citation type="submission" date="2016-11" db="EMBL/GenBank/DDBJ databases">
        <authorList>
            <person name="Varghese N."/>
            <person name="Submissions S."/>
        </authorList>
    </citation>
    <scope>NUCLEOTIDE SEQUENCE [LARGE SCALE GENOMIC DNA]</scope>
    <source>
        <strain evidence="2">DSM 14834</strain>
    </source>
</reference>
<accession>A0A1M5AQS9</accession>
<gene>
    <name evidence="1" type="ORF">SAMN02745204_02270</name>
</gene>
<sequence>MAGYSLYHENWFAMAVSINSIHLRLLPNRTTSETIRATVERLNAVSMWLIETAGAHRLRDRNVIQRMYYHEMREQFGLPSQMALRVIVRCIAATKAGKGTPPAFDVHDPVPYGPNMVSFRSLTAASLLTLEGRVEVPLKVLGYGEERFGTALLTWKPEGVWMTVPCNLPPEP</sequence>